<evidence type="ECO:0000256" key="1">
    <source>
        <dbReference type="SAM" id="MobiDB-lite"/>
    </source>
</evidence>
<dbReference type="AlphaFoldDB" id="A0AAN7D926"/>
<feature type="compositionally biased region" description="Basic residues" evidence="1">
    <location>
        <begin position="16"/>
        <end position="35"/>
    </location>
</feature>
<feature type="compositionally biased region" description="Basic and acidic residues" evidence="1">
    <location>
        <begin position="77"/>
        <end position="91"/>
    </location>
</feature>
<sequence length="108" mass="11940">MKLTEKESRSPSNKKASSKGRATSKKATTKCKKAPKSAAKGKAVVDPVSANGPNDMMDNDLAMTIALQAQEDQNEQEAEHNEYDTKDDEYKPKRRRVARRNNGSSKSQ</sequence>
<evidence type="ECO:0000313" key="3">
    <source>
        <dbReference type="Proteomes" id="UP001304243"/>
    </source>
</evidence>
<feature type="region of interest" description="Disordered" evidence="1">
    <location>
        <begin position="1"/>
        <end position="108"/>
    </location>
</feature>
<proteinExistence type="predicted"/>
<keyword evidence="2" id="KW-0808">Transferase</keyword>
<accession>A0AAN7D926</accession>
<protein>
    <submittedName>
        <fullName evidence="2">Kinase-regulated stress-responsive transcription factor skn7</fullName>
    </submittedName>
</protein>
<dbReference type="Proteomes" id="UP001304243">
    <property type="component" value="Unassembled WGS sequence"/>
</dbReference>
<comment type="caution">
    <text evidence="2">The sequence shown here is derived from an EMBL/GenBank/DDBJ whole genome shotgun (WGS) entry which is preliminary data.</text>
</comment>
<organism evidence="2 3">
    <name type="scientific">Mucor velutinosus</name>
    <dbReference type="NCBI Taxonomy" id="708070"/>
    <lineage>
        <taxon>Eukaryota</taxon>
        <taxon>Fungi</taxon>
        <taxon>Fungi incertae sedis</taxon>
        <taxon>Mucoromycota</taxon>
        <taxon>Mucoromycotina</taxon>
        <taxon>Mucoromycetes</taxon>
        <taxon>Mucorales</taxon>
        <taxon>Mucorineae</taxon>
        <taxon>Mucoraceae</taxon>
        <taxon>Mucor</taxon>
    </lineage>
</organism>
<dbReference type="GeneID" id="89949993"/>
<dbReference type="GO" id="GO:0016301">
    <property type="term" value="F:kinase activity"/>
    <property type="evidence" value="ECO:0007669"/>
    <property type="project" value="UniProtKB-KW"/>
</dbReference>
<keyword evidence="2" id="KW-0418">Kinase</keyword>
<name>A0AAN7D926_9FUNG</name>
<dbReference type="RefSeq" id="XP_064676801.1">
    <property type="nucleotide sequence ID" value="XM_064825583.1"/>
</dbReference>
<reference evidence="2 3" key="1">
    <citation type="submission" date="2022-11" db="EMBL/GenBank/DDBJ databases">
        <title>Mucor velutinosus strain NIH1002 WGS.</title>
        <authorList>
            <person name="Subramanian P."/>
            <person name="Mullikin J.C."/>
            <person name="Segre J.A."/>
            <person name="Zelazny A.M."/>
        </authorList>
    </citation>
    <scope>NUCLEOTIDE SEQUENCE [LARGE SCALE GENOMIC DNA]</scope>
    <source>
        <strain evidence="2 3">NIH1002</strain>
    </source>
</reference>
<dbReference type="EMBL" id="JASEJX010000034">
    <property type="protein sequence ID" value="KAK4510135.1"/>
    <property type="molecule type" value="Genomic_DNA"/>
</dbReference>
<evidence type="ECO:0000313" key="2">
    <source>
        <dbReference type="EMBL" id="KAK4510135.1"/>
    </source>
</evidence>
<keyword evidence="3" id="KW-1185">Reference proteome</keyword>
<gene>
    <name evidence="2" type="primary">SKN7_3</name>
    <name evidence="2" type="ORF">ATC70_006307</name>
</gene>